<proteinExistence type="predicted"/>
<protein>
    <submittedName>
        <fullName evidence="2">ORF1008</fullName>
    </submittedName>
</protein>
<dbReference type="Proteomes" id="UP000267516">
    <property type="component" value="Segment"/>
</dbReference>
<name>A0A2D3I5M0_9VIRU</name>
<feature type="transmembrane region" description="Helical" evidence="1">
    <location>
        <begin position="6"/>
        <end position="24"/>
    </location>
</feature>
<keyword evidence="1" id="KW-1133">Transmembrane helix</keyword>
<reference evidence="2" key="1">
    <citation type="journal article" date="2018" name="Aquaculture">
        <title>Complete genome sequence of a white spot syndrome virus associated with a disease incursion in Australia.</title>
        <authorList>
            <person name="Oakey J."/>
            <person name="Smith C.S."/>
        </authorList>
    </citation>
    <scope>NUCLEOTIDE SEQUENCE [LARGE SCALE GENOMIC DNA]</scope>
    <source>
        <strain evidence="2">WSSV-AU</strain>
    </source>
</reference>
<evidence type="ECO:0000256" key="1">
    <source>
        <dbReference type="SAM" id="Phobius"/>
    </source>
</evidence>
<keyword evidence="1" id="KW-0472">Membrane</keyword>
<accession>A0A2D3I5M0</accession>
<keyword evidence="1" id="KW-0812">Transmembrane</keyword>
<organism evidence="2">
    <name type="scientific">White spot syndrome virus</name>
    <dbReference type="NCBI Taxonomy" id="342409"/>
    <lineage>
        <taxon>Viruses</taxon>
        <taxon>Viruses incertae sedis</taxon>
        <taxon>Naldaviricetes</taxon>
        <taxon>Nimaviridae</taxon>
        <taxon>Whispovirus</taxon>
    </lineage>
</organism>
<feature type="transmembrane region" description="Helical" evidence="1">
    <location>
        <begin position="59"/>
        <end position="80"/>
    </location>
</feature>
<sequence>MFLFLFFFCCCFLHFLHLHIFFLLHLLNGRFLWQCLLIAINIFHFPLLCWFLYNFLLFLLLFILTATTITIFIIIIIHAIQNPIHLEHFYKDLI</sequence>
<evidence type="ECO:0000313" key="2">
    <source>
        <dbReference type="EMBL" id="ATU83700.1"/>
    </source>
</evidence>
<dbReference type="EMBL" id="MF768985">
    <property type="protein sequence ID" value="ATU83700.1"/>
    <property type="molecule type" value="Genomic_DNA"/>
</dbReference>
<feature type="transmembrane region" description="Helical" evidence="1">
    <location>
        <begin position="31"/>
        <end position="53"/>
    </location>
</feature>